<organism evidence="1 2">
    <name type="scientific">Datura stramonium</name>
    <name type="common">Jimsonweed</name>
    <name type="synonym">Common thornapple</name>
    <dbReference type="NCBI Taxonomy" id="4076"/>
    <lineage>
        <taxon>Eukaryota</taxon>
        <taxon>Viridiplantae</taxon>
        <taxon>Streptophyta</taxon>
        <taxon>Embryophyta</taxon>
        <taxon>Tracheophyta</taxon>
        <taxon>Spermatophyta</taxon>
        <taxon>Magnoliopsida</taxon>
        <taxon>eudicotyledons</taxon>
        <taxon>Gunneridae</taxon>
        <taxon>Pentapetalae</taxon>
        <taxon>asterids</taxon>
        <taxon>lamiids</taxon>
        <taxon>Solanales</taxon>
        <taxon>Solanaceae</taxon>
        <taxon>Solanoideae</taxon>
        <taxon>Datureae</taxon>
        <taxon>Datura</taxon>
    </lineage>
</organism>
<sequence>GFHHQIPLFTSLIDWGGEAVATAASWAFDFALVFTNVRFTKVSMLQCTSKLLKPFRFSTYHKKLPPFAISSYGKFQLLRHRKQRPVVMAVESSSKVVSSEQLHEPIQIPVNQQLLELIVVKDRATGSSGQPHPLDQRAIVEDGSGRVGSGMEILNFGHDQSNGSFDEQRPIPSSLFKILETYFVEPTHIARVVCFHNDLYCASVGSFLGFQVMEFVRMGRHHDPFDLRTVRSKCPLVRL</sequence>
<reference evidence="1 2" key="1">
    <citation type="journal article" date="2021" name="BMC Genomics">
        <title>Datura genome reveals duplications of psychoactive alkaloid biosynthetic genes and high mutation rate following tissue culture.</title>
        <authorList>
            <person name="Rajewski A."/>
            <person name="Carter-House D."/>
            <person name="Stajich J."/>
            <person name="Litt A."/>
        </authorList>
    </citation>
    <scope>NUCLEOTIDE SEQUENCE [LARGE SCALE GENOMIC DNA]</scope>
    <source>
        <strain evidence="1">AR-01</strain>
    </source>
</reference>
<gene>
    <name evidence="1" type="ORF">HAX54_037523</name>
</gene>
<protein>
    <submittedName>
        <fullName evidence="1">Uncharacterized protein</fullName>
    </submittedName>
</protein>
<accession>A0ABS8VJ62</accession>
<evidence type="ECO:0000313" key="1">
    <source>
        <dbReference type="EMBL" id="MCE0480556.1"/>
    </source>
</evidence>
<evidence type="ECO:0000313" key="2">
    <source>
        <dbReference type="Proteomes" id="UP000823775"/>
    </source>
</evidence>
<dbReference type="EMBL" id="JACEIK010005031">
    <property type="protein sequence ID" value="MCE0480556.1"/>
    <property type="molecule type" value="Genomic_DNA"/>
</dbReference>
<comment type="caution">
    <text evidence="1">The sequence shown here is derived from an EMBL/GenBank/DDBJ whole genome shotgun (WGS) entry which is preliminary data.</text>
</comment>
<proteinExistence type="predicted"/>
<dbReference type="Proteomes" id="UP000823775">
    <property type="component" value="Unassembled WGS sequence"/>
</dbReference>
<name>A0ABS8VJ62_DATST</name>
<feature type="non-terminal residue" evidence="1">
    <location>
        <position position="1"/>
    </location>
</feature>
<keyword evidence="2" id="KW-1185">Reference proteome</keyword>